<gene>
    <name evidence="4" type="ORF">O4U47_21685</name>
</gene>
<feature type="chain" id="PRO_5046117780" description="TPM domain-containing protein" evidence="3">
    <location>
        <begin position="29"/>
        <end position="438"/>
    </location>
</feature>
<evidence type="ECO:0000256" key="3">
    <source>
        <dbReference type="SAM" id="SignalP"/>
    </source>
</evidence>
<feature type="region of interest" description="Disordered" evidence="1">
    <location>
        <begin position="115"/>
        <end position="134"/>
    </location>
</feature>
<keyword evidence="2" id="KW-0812">Transmembrane</keyword>
<dbReference type="Proteomes" id="UP001165685">
    <property type="component" value="Unassembled WGS sequence"/>
</dbReference>
<evidence type="ECO:0000313" key="5">
    <source>
        <dbReference type="Proteomes" id="UP001165685"/>
    </source>
</evidence>
<feature type="compositionally biased region" description="Low complexity" evidence="1">
    <location>
        <begin position="192"/>
        <end position="206"/>
    </location>
</feature>
<keyword evidence="2" id="KW-1133">Transmembrane helix</keyword>
<keyword evidence="2" id="KW-0472">Membrane</keyword>
<name>A0ABT4TSK5_9ACTN</name>
<keyword evidence="5" id="KW-1185">Reference proteome</keyword>
<evidence type="ECO:0000256" key="2">
    <source>
        <dbReference type="SAM" id="Phobius"/>
    </source>
</evidence>
<accession>A0ABT4TSK5</accession>
<organism evidence="4 5">
    <name type="scientific">Nocardiopsis suaedae</name>
    <dbReference type="NCBI Taxonomy" id="3018444"/>
    <lineage>
        <taxon>Bacteria</taxon>
        <taxon>Bacillati</taxon>
        <taxon>Actinomycetota</taxon>
        <taxon>Actinomycetes</taxon>
        <taxon>Streptosporangiales</taxon>
        <taxon>Nocardiopsidaceae</taxon>
        <taxon>Nocardiopsis</taxon>
    </lineage>
</organism>
<dbReference type="RefSeq" id="WP_270679761.1">
    <property type="nucleotide sequence ID" value="NZ_JAQFWP010000047.1"/>
</dbReference>
<evidence type="ECO:0000313" key="4">
    <source>
        <dbReference type="EMBL" id="MDA2807132.1"/>
    </source>
</evidence>
<dbReference type="EMBL" id="JAQFWP010000047">
    <property type="protein sequence ID" value="MDA2807132.1"/>
    <property type="molecule type" value="Genomic_DNA"/>
</dbReference>
<evidence type="ECO:0008006" key="6">
    <source>
        <dbReference type="Google" id="ProtNLM"/>
    </source>
</evidence>
<keyword evidence="3" id="KW-0732">Signal</keyword>
<feature type="transmembrane region" description="Helical" evidence="2">
    <location>
        <begin position="214"/>
        <end position="236"/>
    </location>
</feature>
<evidence type="ECO:0000256" key="1">
    <source>
        <dbReference type="SAM" id="MobiDB-lite"/>
    </source>
</evidence>
<feature type="signal peptide" evidence="3">
    <location>
        <begin position="1"/>
        <end position="28"/>
    </location>
</feature>
<sequence length="438" mass="44860">MRVETGAALTALLAACAAALGPAPAAGAAVQESSPAQTIAAGLEESPVYVDPAFDSALPQEVRSGLEADIEESGIPLKVVVVPLVEGDQWGGDSQALAAAVHDRMGEPGHFLVIDDDGPDGVDYPPPGSGEGEGSRAFHAALAASYATDFSAPMAEQAEKAVEFALADDPEAVFNEQKEAADVPGSGGGGADTSDGSADGGSAEAPSGGGGPGVWPWAAGAAVLLLAAGGGAYLLYRPRRLPEPPRHAAFDNVDRARREVLQERAERELVEVGERISGQEAGPGEDSATAMATALDAHAAARSVLDSAPEGDAGLADLAGVLVLLDKAEDAMARAGAGGRGRERRHCYANPLHGTATADTDWRAMGADRTVRVPLCKACAKSVRTRMRPDPLLVEHEGRTVPYYDVPAEESVWAATGFGTLTGDLVARVQRGEHTRGG</sequence>
<proteinExistence type="predicted"/>
<comment type="caution">
    <text evidence="4">The sequence shown here is derived from an EMBL/GenBank/DDBJ whole genome shotgun (WGS) entry which is preliminary data.</text>
</comment>
<reference evidence="4" key="1">
    <citation type="submission" date="2023-01" db="EMBL/GenBank/DDBJ databases">
        <title>Draft genome sequence of Nocardiopsis sp. LSu2-4 isolated from halophytes.</title>
        <authorList>
            <person name="Duangmal K."/>
            <person name="Chantavorakit T."/>
        </authorList>
    </citation>
    <scope>NUCLEOTIDE SEQUENCE</scope>
    <source>
        <strain evidence="4">LSu2-4</strain>
    </source>
</reference>
<dbReference type="PROSITE" id="PS51257">
    <property type="entry name" value="PROKAR_LIPOPROTEIN"/>
    <property type="match status" value="1"/>
</dbReference>
<protein>
    <recommendedName>
        <fullName evidence="6">TPM domain-containing protein</fullName>
    </recommendedName>
</protein>
<feature type="region of interest" description="Disordered" evidence="1">
    <location>
        <begin position="180"/>
        <end position="210"/>
    </location>
</feature>